<dbReference type="SMART" id="SM00355">
    <property type="entry name" value="ZnF_C2H2"/>
    <property type="match status" value="2"/>
</dbReference>
<dbReference type="AlphaFoldDB" id="A0A087TNW0"/>
<feature type="domain" description="C2H2-type" evidence="2">
    <location>
        <begin position="42"/>
        <end position="66"/>
    </location>
</feature>
<evidence type="ECO:0000313" key="4">
    <source>
        <dbReference type="Proteomes" id="UP000054359"/>
    </source>
</evidence>
<dbReference type="InterPro" id="IPR036236">
    <property type="entry name" value="Znf_C2H2_sf"/>
</dbReference>
<evidence type="ECO:0000313" key="3">
    <source>
        <dbReference type="EMBL" id="KFM66799.1"/>
    </source>
</evidence>
<dbReference type="Pfam" id="PF00096">
    <property type="entry name" value="zf-C2H2"/>
    <property type="match status" value="2"/>
</dbReference>
<keyword evidence="1" id="KW-0863">Zinc-finger</keyword>
<dbReference type="STRING" id="407821.A0A087TNW0"/>
<keyword evidence="1" id="KW-0862">Zinc</keyword>
<dbReference type="GO" id="GO:0008270">
    <property type="term" value="F:zinc ion binding"/>
    <property type="evidence" value="ECO:0007669"/>
    <property type="project" value="UniProtKB-KW"/>
</dbReference>
<keyword evidence="4" id="KW-1185">Reference proteome</keyword>
<feature type="non-terminal residue" evidence="3">
    <location>
        <position position="66"/>
    </location>
</feature>
<evidence type="ECO:0000259" key="2">
    <source>
        <dbReference type="PROSITE" id="PS50157"/>
    </source>
</evidence>
<gene>
    <name evidence="3" type="ORF">X975_09008</name>
</gene>
<name>A0A087TNW0_STEMI</name>
<dbReference type="InterPro" id="IPR013087">
    <property type="entry name" value="Znf_C2H2_type"/>
</dbReference>
<proteinExistence type="predicted"/>
<dbReference type="Gene3D" id="3.30.160.60">
    <property type="entry name" value="Classic Zinc Finger"/>
    <property type="match status" value="2"/>
</dbReference>
<keyword evidence="1" id="KW-0479">Metal-binding</keyword>
<protein>
    <submittedName>
        <fullName evidence="3">Sal-like protein 1</fullName>
    </submittedName>
</protein>
<accession>A0A087TNW0</accession>
<dbReference type="SUPFAM" id="SSF57667">
    <property type="entry name" value="beta-beta-alpha zinc fingers"/>
    <property type="match status" value="1"/>
</dbReference>
<sequence length="66" mass="7871">MEKHCLDCEEGSKYYCFCCGREFVSHSSLKTHIIVHSGERPVICRICYRTFCTKIYLLLHLQTHFR</sequence>
<evidence type="ECO:0000256" key="1">
    <source>
        <dbReference type="PROSITE-ProRule" id="PRU00042"/>
    </source>
</evidence>
<dbReference type="EMBL" id="KK116098">
    <property type="protein sequence ID" value="KFM66799.1"/>
    <property type="molecule type" value="Genomic_DNA"/>
</dbReference>
<dbReference type="Proteomes" id="UP000054359">
    <property type="component" value="Unassembled WGS sequence"/>
</dbReference>
<feature type="domain" description="C2H2-type" evidence="2">
    <location>
        <begin position="14"/>
        <end position="41"/>
    </location>
</feature>
<organism evidence="3 4">
    <name type="scientific">Stegodyphus mimosarum</name>
    <name type="common">African social velvet spider</name>
    <dbReference type="NCBI Taxonomy" id="407821"/>
    <lineage>
        <taxon>Eukaryota</taxon>
        <taxon>Metazoa</taxon>
        <taxon>Ecdysozoa</taxon>
        <taxon>Arthropoda</taxon>
        <taxon>Chelicerata</taxon>
        <taxon>Arachnida</taxon>
        <taxon>Araneae</taxon>
        <taxon>Araneomorphae</taxon>
        <taxon>Entelegynae</taxon>
        <taxon>Eresoidea</taxon>
        <taxon>Eresidae</taxon>
        <taxon>Stegodyphus</taxon>
    </lineage>
</organism>
<reference evidence="3 4" key="1">
    <citation type="submission" date="2013-11" db="EMBL/GenBank/DDBJ databases">
        <title>Genome sequencing of Stegodyphus mimosarum.</title>
        <authorList>
            <person name="Bechsgaard J."/>
        </authorList>
    </citation>
    <scope>NUCLEOTIDE SEQUENCE [LARGE SCALE GENOMIC DNA]</scope>
</reference>
<dbReference type="PROSITE" id="PS00028">
    <property type="entry name" value="ZINC_FINGER_C2H2_1"/>
    <property type="match status" value="2"/>
</dbReference>
<dbReference type="OrthoDB" id="6474440at2759"/>
<dbReference type="PROSITE" id="PS50157">
    <property type="entry name" value="ZINC_FINGER_C2H2_2"/>
    <property type="match status" value="2"/>
</dbReference>